<dbReference type="PROSITE" id="PS00080">
    <property type="entry name" value="MULTICOPPER_OXIDASE2"/>
    <property type="match status" value="1"/>
</dbReference>
<organism evidence="4">
    <name type="scientific">Trypanosoma congolense (strain IL3000)</name>
    <dbReference type="NCBI Taxonomy" id="1068625"/>
    <lineage>
        <taxon>Eukaryota</taxon>
        <taxon>Discoba</taxon>
        <taxon>Euglenozoa</taxon>
        <taxon>Kinetoplastea</taxon>
        <taxon>Metakinetoplastina</taxon>
        <taxon>Trypanosomatida</taxon>
        <taxon>Trypanosomatidae</taxon>
        <taxon>Trypanosoma</taxon>
        <taxon>Nannomonas</taxon>
    </lineage>
</organism>
<dbReference type="Gene3D" id="2.60.40.420">
    <property type="entry name" value="Cupredoxins - blue copper proteins"/>
    <property type="match status" value="1"/>
</dbReference>
<dbReference type="Pfam" id="PF07731">
    <property type="entry name" value="Cu-oxidase_2"/>
    <property type="match status" value="1"/>
</dbReference>
<dbReference type="GO" id="GO:0016491">
    <property type="term" value="F:oxidoreductase activity"/>
    <property type="evidence" value="ECO:0007669"/>
    <property type="project" value="InterPro"/>
</dbReference>
<dbReference type="InterPro" id="IPR002355">
    <property type="entry name" value="Cu_oxidase_Cu_BS"/>
</dbReference>
<dbReference type="VEuPathDB" id="TriTrypDB:TcIL3000_3_1770"/>
<sequence length="293" mass="33098">MTETGDVLFYVGIAERVGKHRDLMKFPVQSRAVESSHYLNTRETAILRDISFSQLSLPDRKPYYIIGQGTDCASLVNSSKCYYEHFGGQKGLIYDKYSGFVVPLDSVVEARVFGDPTERMPHPFHAHVNHFVFVSFVPRKGGHHENVSLLDYGIFPGDIRDTIPILDGVTTIRWRAATYAGEVVYHCHTLTHEDRGMMTSYLVYQDNASAPSPDVLHPVGYDSITTRRRRQIFLLLFVFFFTATVVSTVFSCIRAEPPGSMRAKHEPLNVPRVETKNALSDLECVPLVRRPGL</sequence>
<keyword evidence="2" id="KW-0472">Membrane</keyword>
<proteinExistence type="predicted"/>
<evidence type="ECO:0000256" key="2">
    <source>
        <dbReference type="SAM" id="Phobius"/>
    </source>
</evidence>
<evidence type="ECO:0000259" key="3">
    <source>
        <dbReference type="Pfam" id="PF07731"/>
    </source>
</evidence>
<evidence type="ECO:0000313" key="4">
    <source>
        <dbReference type="EMBL" id="CCC89747.1"/>
    </source>
</evidence>
<keyword evidence="2" id="KW-1133">Transmembrane helix</keyword>
<evidence type="ECO:0000256" key="1">
    <source>
        <dbReference type="ARBA" id="ARBA00022723"/>
    </source>
</evidence>
<reference evidence="4" key="1">
    <citation type="journal article" date="2012" name="Proc. Natl. Acad. Sci. U.S.A.">
        <title>Antigenic diversity is generated by distinct evolutionary mechanisms in African trypanosome species.</title>
        <authorList>
            <person name="Jackson A.P."/>
            <person name="Berry A."/>
            <person name="Aslett M."/>
            <person name="Allison H.C."/>
            <person name="Burton P."/>
            <person name="Vavrova-Anderson J."/>
            <person name="Brown R."/>
            <person name="Browne H."/>
            <person name="Corton N."/>
            <person name="Hauser H."/>
            <person name="Gamble J."/>
            <person name="Gilderthorp R."/>
            <person name="Marcello L."/>
            <person name="McQuillan J."/>
            <person name="Otto T.D."/>
            <person name="Quail M.A."/>
            <person name="Sanders M.J."/>
            <person name="van Tonder A."/>
            <person name="Ginger M.L."/>
            <person name="Field M.C."/>
            <person name="Barry J.D."/>
            <person name="Hertz-Fowler C."/>
            <person name="Berriman M."/>
        </authorList>
    </citation>
    <scope>NUCLEOTIDE SEQUENCE</scope>
    <source>
        <strain evidence="4">IL3000</strain>
    </source>
</reference>
<gene>
    <name evidence="4" type="ORF">TCIL3000_3_1770</name>
</gene>
<dbReference type="InterPro" id="IPR008972">
    <property type="entry name" value="Cupredoxin"/>
</dbReference>
<accession>G0UK42</accession>
<dbReference type="SUPFAM" id="SSF49503">
    <property type="entry name" value="Cupredoxins"/>
    <property type="match status" value="1"/>
</dbReference>
<keyword evidence="1" id="KW-0479">Metal-binding</keyword>
<dbReference type="InterPro" id="IPR011706">
    <property type="entry name" value="Cu-oxidase_C"/>
</dbReference>
<dbReference type="EMBL" id="HE575316">
    <property type="protein sequence ID" value="CCC89747.1"/>
    <property type="molecule type" value="Genomic_DNA"/>
</dbReference>
<dbReference type="AlphaFoldDB" id="G0UK42"/>
<feature type="transmembrane region" description="Helical" evidence="2">
    <location>
        <begin position="232"/>
        <end position="253"/>
    </location>
</feature>
<name>G0UK42_TRYCI</name>
<protein>
    <submittedName>
        <fullName evidence="4">Uncharacterized protein TCIL3000_3_1770</fullName>
    </submittedName>
</protein>
<feature type="domain" description="Plastocyanin-like" evidence="3">
    <location>
        <begin position="86"/>
        <end position="205"/>
    </location>
</feature>
<dbReference type="GO" id="GO:0005507">
    <property type="term" value="F:copper ion binding"/>
    <property type="evidence" value="ECO:0007669"/>
    <property type="project" value="InterPro"/>
</dbReference>
<keyword evidence="2" id="KW-0812">Transmembrane</keyword>